<feature type="compositionally biased region" description="Basic and acidic residues" evidence="1">
    <location>
        <begin position="91"/>
        <end position="102"/>
    </location>
</feature>
<protein>
    <submittedName>
        <fullName evidence="2">Uncharacterized protein</fullName>
    </submittedName>
</protein>
<organism evidence="2">
    <name type="scientific">marine sediment metagenome</name>
    <dbReference type="NCBI Taxonomy" id="412755"/>
    <lineage>
        <taxon>unclassified sequences</taxon>
        <taxon>metagenomes</taxon>
        <taxon>ecological metagenomes</taxon>
    </lineage>
</organism>
<evidence type="ECO:0000256" key="1">
    <source>
        <dbReference type="SAM" id="MobiDB-lite"/>
    </source>
</evidence>
<sequence length="102" mass="10939">MFVSHRGILLTTVMLAAASTPGRSAAQDLAEHETISLQRAIQLALANSQILLAAEEARRSTEEKTPSDGENGDPENEDNKVSSPKEIGAALKDDLSRRRAQA</sequence>
<evidence type="ECO:0000313" key="2">
    <source>
        <dbReference type="EMBL" id="KKN67547.1"/>
    </source>
</evidence>
<comment type="caution">
    <text evidence="2">The sequence shown here is derived from an EMBL/GenBank/DDBJ whole genome shotgun (WGS) entry which is preliminary data.</text>
</comment>
<name>A0A0F9SY14_9ZZZZ</name>
<reference evidence="2" key="1">
    <citation type="journal article" date="2015" name="Nature">
        <title>Complex archaea that bridge the gap between prokaryotes and eukaryotes.</title>
        <authorList>
            <person name="Spang A."/>
            <person name="Saw J.H."/>
            <person name="Jorgensen S.L."/>
            <person name="Zaremba-Niedzwiedzka K."/>
            <person name="Martijn J."/>
            <person name="Lind A.E."/>
            <person name="van Eijk R."/>
            <person name="Schleper C."/>
            <person name="Guy L."/>
            <person name="Ettema T.J."/>
        </authorList>
    </citation>
    <scope>NUCLEOTIDE SEQUENCE</scope>
</reference>
<accession>A0A0F9SY14</accession>
<gene>
    <name evidence="2" type="ORF">LCGC14_0460020</name>
</gene>
<feature type="region of interest" description="Disordered" evidence="1">
    <location>
        <begin position="56"/>
        <end position="102"/>
    </location>
</feature>
<proteinExistence type="predicted"/>
<dbReference type="AlphaFoldDB" id="A0A0F9SY14"/>
<feature type="compositionally biased region" description="Basic and acidic residues" evidence="1">
    <location>
        <begin position="56"/>
        <end position="67"/>
    </location>
</feature>
<dbReference type="EMBL" id="LAZR01000471">
    <property type="protein sequence ID" value="KKN67547.1"/>
    <property type="molecule type" value="Genomic_DNA"/>
</dbReference>